<comment type="subcellular location">
    <subcellularLocation>
        <location evidence="1 10">Golgi apparatus membrane</location>
        <topology evidence="1 10">Single-pass type II membrane protein</topology>
    </subcellularLocation>
</comment>
<keyword evidence="9" id="KW-0472">Membrane</keyword>
<dbReference type="PANTHER" id="PTHR11214">
    <property type="entry name" value="BETA-1,3-N-ACETYLGLUCOSAMINYLTRANSFERASE"/>
    <property type="match status" value="1"/>
</dbReference>
<evidence type="ECO:0000256" key="1">
    <source>
        <dbReference type="ARBA" id="ARBA00004323"/>
    </source>
</evidence>
<evidence type="ECO:0000256" key="4">
    <source>
        <dbReference type="ARBA" id="ARBA00022679"/>
    </source>
</evidence>
<keyword evidence="7" id="KW-1133">Transmembrane helix</keyword>
<keyword evidence="5" id="KW-0812">Transmembrane</keyword>
<reference evidence="12" key="1">
    <citation type="submission" date="2021-06" db="EMBL/GenBank/DDBJ databases">
        <title>Parelaphostrongylus tenuis whole genome reference sequence.</title>
        <authorList>
            <person name="Garwood T.J."/>
            <person name="Larsen P.A."/>
            <person name="Fountain-Jones N.M."/>
            <person name="Garbe J.R."/>
            <person name="Macchietto M.G."/>
            <person name="Kania S.A."/>
            <person name="Gerhold R.W."/>
            <person name="Richards J.E."/>
            <person name="Wolf T.M."/>
        </authorList>
    </citation>
    <scope>NUCLEOTIDE SEQUENCE</scope>
    <source>
        <strain evidence="12">MNPRO001-30</strain>
        <tissue evidence="12">Meninges</tissue>
    </source>
</reference>
<feature type="signal peptide" evidence="11">
    <location>
        <begin position="1"/>
        <end position="21"/>
    </location>
</feature>
<evidence type="ECO:0000256" key="9">
    <source>
        <dbReference type="ARBA" id="ARBA00023136"/>
    </source>
</evidence>
<keyword evidence="13" id="KW-1185">Reference proteome</keyword>
<dbReference type="Gene3D" id="3.90.550.50">
    <property type="match status" value="1"/>
</dbReference>
<dbReference type="GO" id="GO:0000139">
    <property type="term" value="C:Golgi membrane"/>
    <property type="evidence" value="ECO:0007669"/>
    <property type="project" value="UniProtKB-SubCell"/>
</dbReference>
<comment type="caution">
    <text evidence="12">The sequence shown here is derived from an EMBL/GenBank/DDBJ whole genome shotgun (WGS) entry which is preliminary data.</text>
</comment>
<comment type="similarity">
    <text evidence="2 10">Belongs to the glycosyltransferase 31 family.</text>
</comment>
<dbReference type="PANTHER" id="PTHR11214:SF391">
    <property type="entry name" value="BETA-1,3-GALACTOSYLTRANSFERASE BRE-2-RELATED"/>
    <property type="match status" value="1"/>
</dbReference>
<keyword evidence="6" id="KW-0735">Signal-anchor</keyword>
<evidence type="ECO:0000256" key="7">
    <source>
        <dbReference type="ARBA" id="ARBA00022989"/>
    </source>
</evidence>
<evidence type="ECO:0000256" key="3">
    <source>
        <dbReference type="ARBA" id="ARBA00022676"/>
    </source>
</evidence>
<evidence type="ECO:0000313" key="12">
    <source>
        <dbReference type="EMBL" id="KAJ1362144.1"/>
    </source>
</evidence>
<sequence>MGCELNKLVSVLFLVGTGSDAESTEDERERFGDILQVKVNDTYANLVYKLLAAYRWINCNYPEKFVLKVDSDVVVLLDRITSRLDSEWKRTIQCYVHSSPRPVRNSADPWYIPEYAYPERFLPDYCSGPVYLISPAALQAILEASRQAMVFEVEDAFFTGVLSKKGQVELRRERGVWNSWVRTMKLCDCGDVVLSKAVESPN</sequence>
<dbReference type="Proteomes" id="UP001196413">
    <property type="component" value="Unassembled WGS sequence"/>
</dbReference>
<keyword evidence="4" id="KW-0808">Transferase</keyword>
<evidence type="ECO:0000256" key="6">
    <source>
        <dbReference type="ARBA" id="ARBA00022968"/>
    </source>
</evidence>
<dbReference type="AlphaFoldDB" id="A0AAD5NAZ6"/>
<dbReference type="EC" id="2.4.1.-" evidence="10"/>
<dbReference type="GO" id="GO:0016758">
    <property type="term" value="F:hexosyltransferase activity"/>
    <property type="evidence" value="ECO:0007669"/>
    <property type="project" value="InterPro"/>
</dbReference>
<evidence type="ECO:0000256" key="8">
    <source>
        <dbReference type="ARBA" id="ARBA00023034"/>
    </source>
</evidence>
<organism evidence="12 13">
    <name type="scientific">Parelaphostrongylus tenuis</name>
    <name type="common">Meningeal worm</name>
    <dbReference type="NCBI Taxonomy" id="148309"/>
    <lineage>
        <taxon>Eukaryota</taxon>
        <taxon>Metazoa</taxon>
        <taxon>Ecdysozoa</taxon>
        <taxon>Nematoda</taxon>
        <taxon>Chromadorea</taxon>
        <taxon>Rhabditida</taxon>
        <taxon>Rhabditina</taxon>
        <taxon>Rhabditomorpha</taxon>
        <taxon>Strongyloidea</taxon>
        <taxon>Metastrongylidae</taxon>
        <taxon>Parelaphostrongylus</taxon>
    </lineage>
</organism>
<evidence type="ECO:0000256" key="10">
    <source>
        <dbReference type="RuleBase" id="RU363063"/>
    </source>
</evidence>
<keyword evidence="3 10" id="KW-0328">Glycosyltransferase</keyword>
<proteinExistence type="inferred from homology"/>
<dbReference type="InterPro" id="IPR002659">
    <property type="entry name" value="Glyco_trans_31"/>
</dbReference>
<dbReference type="Pfam" id="PF01762">
    <property type="entry name" value="Galactosyl_T"/>
    <property type="match status" value="1"/>
</dbReference>
<name>A0AAD5NAZ6_PARTN</name>
<dbReference type="GO" id="GO:0006493">
    <property type="term" value="P:protein O-linked glycosylation"/>
    <property type="evidence" value="ECO:0007669"/>
    <property type="project" value="TreeGrafter"/>
</dbReference>
<evidence type="ECO:0000256" key="11">
    <source>
        <dbReference type="SAM" id="SignalP"/>
    </source>
</evidence>
<feature type="chain" id="PRO_5042036374" description="Hexosyltransferase" evidence="11">
    <location>
        <begin position="22"/>
        <end position="202"/>
    </location>
</feature>
<evidence type="ECO:0000256" key="5">
    <source>
        <dbReference type="ARBA" id="ARBA00022692"/>
    </source>
</evidence>
<evidence type="ECO:0000256" key="2">
    <source>
        <dbReference type="ARBA" id="ARBA00008661"/>
    </source>
</evidence>
<keyword evidence="11" id="KW-0732">Signal</keyword>
<accession>A0AAD5NAZ6</accession>
<gene>
    <name evidence="12" type="ORF">KIN20_021575</name>
</gene>
<keyword evidence="8 10" id="KW-0333">Golgi apparatus</keyword>
<protein>
    <recommendedName>
        <fullName evidence="10">Hexosyltransferase</fullName>
        <ecNumber evidence="10">2.4.1.-</ecNumber>
    </recommendedName>
</protein>
<dbReference type="EMBL" id="JAHQIW010004378">
    <property type="protein sequence ID" value="KAJ1362144.1"/>
    <property type="molecule type" value="Genomic_DNA"/>
</dbReference>
<evidence type="ECO:0000313" key="13">
    <source>
        <dbReference type="Proteomes" id="UP001196413"/>
    </source>
</evidence>